<dbReference type="Gene3D" id="3.50.50.60">
    <property type="entry name" value="FAD/NAD(P)-binding domain"/>
    <property type="match status" value="1"/>
</dbReference>
<keyword evidence="7" id="KW-1015">Disulfide bond</keyword>
<gene>
    <name evidence="10" type="ORF">DKX38_019088</name>
</gene>
<feature type="binding site" evidence="6">
    <location>
        <begin position="56"/>
        <end position="57"/>
    </location>
    <ligand>
        <name>FAD</name>
        <dbReference type="ChEBI" id="CHEBI:57692"/>
    </ligand>
</feature>
<dbReference type="Proteomes" id="UP000326939">
    <property type="component" value="Chromosome 12"/>
</dbReference>
<feature type="binding site" evidence="6">
    <location>
        <position position="234"/>
    </location>
    <ligand>
        <name>FAD</name>
        <dbReference type="ChEBI" id="CHEBI:57692"/>
    </ligand>
</feature>
<feature type="disulfide bond" evidence="7">
    <location>
        <begin position="449"/>
        <end position="504"/>
    </location>
</feature>
<sequence>MDLWYSWEFIVIVLAGFSMFRSFCQSEKAPYYTFVHEATSAPHVLYYDYIIIGGGTSGCPLAATLSQGASVLVLERGGSPYGNPKIMNIANFANSLSDTSPNSASQQFISEDGVYNARARVLGGGSALNAGFYTHASDDYVKQAGWIPEFVEKSYAWVESKVAFEPPMLEWQSAVRDGLVEVGVLPYNGFTYDHIYGTKVGGSIFDKYGHRHTAADLLEYAEPRNISVYLHASVHKILFTETGKPWPGPRAYGVVFEDSLGLKHWAYLRKSSMNEIILSAGALGSPQLLMLSGIGPANHLQAHSISVVVDQPMVGQGMADNPMNLLFIPSPIPVEVSLIQVVGITKFNSYVETASGLSFAYSWAHKFIREYELHLNETGQPSAVTAEAMSRATETLNSLVAETLQGGVILEKVIGPVSSGELKLRTTNPDDNPSVRFNYFKEPEDLHRCVQGMRTIIEVVNSRAFSKFRYKDMPVQALIDLVVNLPVNLRPRHFSTAMSLEQFCTDTVMTIWHYHGGCQVGKVVDNDYKVLGVDKLRVIDGSTFIDSPGTNPQATVMMLGRYMGKRILYERFIQGRK</sequence>
<evidence type="ECO:0000313" key="10">
    <source>
        <dbReference type="EMBL" id="KAB5532418.1"/>
    </source>
</evidence>
<evidence type="ECO:0000256" key="1">
    <source>
        <dbReference type="ARBA" id="ARBA00001974"/>
    </source>
</evidence>
<protein>
    <recommendedName>
        <fullName evidence="9">Glucose-methanol-choline oxidoreductase N-terminal domain-containing protein</fullName>
    </recommendedName>
</protein>
<dbReference type="GO" id="GO:0016614">
    <property type="term" value="F:oxidoreductase activity, acting on CH-OH group of donors"/>
    <property type="evidence" value="ECO:0007669"/>
    <property type="project" value="InterPro"/>
</dbReference>
<dbReference type="Pfam" id="PF05199">
    <property type="entry name" value="GMC_oxred_C"/>
    <property type="match status" value="1"/>
</dbReference>
<keyword evidence="3" id="KW-0285">Flavoprotein</keyword>
<evidence type="ECO:0000256" key="4">
    <source>
        <dbReference type="ARBA" id="ARBA00022729"/>
    </source>
</evidence>
<dbReference type="SUPFAM" id="SSF54373">
    <property type="entry name" value="FAD-linked reductases, C-terminal domain"/>
    <property type="match status" value="1"/>
</dbReference>
<keyword evidence="11" id="KW-1185">Reference proteome</keyword>
<accession>A0A5N5KQE7</accession>
<dbReference type="InterPro" id="IPR012132">
    <property type="entry name" value="GMC_OxRdtase"/>
</dbReference>
<evidence type="ECO:0000256" key="5">
    <source>
        <dbReference type="ARBA" id="ARBA00022827"/>
    </source>
</evidence>
<dbReference type="InterPro" id="IPR000172">
    <property type="entry name" value="GMC_OxRdtase_N"/>
</dbReference>
<feature type="binding site" evidence="6">
    <location>
        <begin position="512"/>
        <end position="513"/>
    </location>
    <ligand>
        <name>FAD</name>
        <dbReference type="ChEBI" id="CHEBI:57692"/>
    </ligand>
</feature>
<dbReference type="Gene3D" id="3.30.410.40">
    <property type="match status" value="1"/>
</dbReference>
<evidence type="ECO:0000313" key="11">
    <source>
        <dbReference type="Proteomes" id="UP000326939"/>
    </source>
</evidence>
<feature type="binding site" evidence="6">
    <location>
        <begin position="552"/>
        <end position="553"/>
    </location>
    <ligand>
        <name>FAD</name>
        <dbReference type="ChEBI" id="CHEBI:57692"/>
    </ligand>
</feature>
<feature type="binding site" evidence="6">
    <location>
        <position position="121"/>
    </location>
    <ligand>
        <name>FAD</name>
        <dbReference type="ChEBI" id="CHEBI:57692"/>
    </ligand>
</feature>
<evidence type="ECO:0000256" key="2">
    <source>
        <dbReference type="ARBA" id="ARBA00010790"/>
    </source>
</evidence>
<evidence type="ECO:0000256" key="6">
    <source>
        <dbReference type="PIRSR" id="PIRSR000137-2"/>
    </source>
</evidence>
<feature type="binding site" evidence="6">
    <location>
        <position position="541"/>
    </location>
    <ligand>
        <name>FAD</name>
        <dbReference type="ChEBI" id="CHEBI:57692"/>
    </ligand>
</feature>
<feature type="domain" description="Glucose-methanol-choline oxidoreductase N-terminal" evidence="9">
    <location>
        <begin position="281"/>
        <end position="295"/>
    </location>
</feature>
<comment type="similarity">
    <text evidence="2">Belongs to the GMC oxidoreductase family.</text>
</comment>
<reference evidence="11" key="1">
    <citation type="journal article" date="2019" name="Gigascience">
        <title>De novo genome assembly of the endangered Acer yangbiense, a plant species with extremely small populations endemic to Yunnan Province, China.</title>
        <authorList>
            <person name="Yang J."/>
            <person name="Wariss H.M."/>
            <person name="Tao L."/>
            <person name="Zhang R."/>
            <person name="Yun Q."/>
            <person name="Hollingsworth P."/>
            <person name="Dao Z."/>
            <person name="Luo G."/>
            <person name="Guo H."/>
            <person name="Ma Y."/>
            <person name="Sun W."/>
        </authorList>
    </citation>
    <scope>NUCLEOTIDE SEQUENCE [LARGE SCALE GENOMIC DNA]</scope>
    <source>
        <strain evidence="11">cv. br00</strain>
    </source>
</reference>
<organism evidence="10 11">
    <name type="scientific">Salix brachista</name>
    <dbReference type="NCBI Taxonomy" id="2182728"/>
    <lineage>
        <taxon>Eukaryota</taxon>
        <taxon>Viridiplantae</taxon>
        <taxon>Streptophyta</taxon>
        <taxon>Embryophyta</taxon>
        <taxon>Tracheophyta</taxon>
        <taxon>Spermatophyta</taxon>
        <taxon>Magnoliopsida</taxon>
        <taxon>eudicotyledons</taxon>
        <taxon>Gunneridae</taxon>
        <taxon>Pentapetalae</taxon>
        <taxon>rosids</taxon>
        <taxon>fabids</taxon>
        <taxon>Malpighiales</taxon>
        <taxon>Salicaceae</taxon>
        <taxon>Saliceae</taxon>
        <taxon>Salix</taxon>
    </lineage>
</organism>
<keyword evidence="5 6" id="KW-0274">FAD</keyword>
<dbReference type="EMBL" id="VDCV01000012">
    <property type="protein sequence ID" value="KAB5532418.1"/>
    <property type="molecule type" value="Genomic_DNA"/>
</dbReference>
<dbReference type="InterPro" id="IPR036188">
    <property type="entry name" value="FAD/NAD-bd_sf"/>
</dbReference>
<dbReference type="InterPro" id="IPR007867">
    <property type="entry name" value="GMC_OxRtase_C"/>
</dbReference>
<evidence type="ECO:0000256" key="7">
    <source>
        <dbReference type="PIRSR" id="PIRSR000137-3"/>
    </source>
</evidence>
<proteinExistence type="inferred from homology"/>
<dbReference type="GO" id="GO:0050660">
    <property type="term" value="F:flavin adenine dinucleotide binding"/>
    <property type="evidence" value="ECO:0007669"/>
    <property type="project" value="InterPro"/>
</dbReference>
<dbReference type="Pfam" id="PF00732">
    <property type="entry name" value="GMC_oxred_N"/>
    <property type="match status" value="1"/>
</dbReference>
<name>A0A5N5KQE7_9ROSI</name>
<comment type="cofactor">
    <cofactor evidence="1 6">
        <name>FAD</name>
        <dbReference type="ChEBI" id="CHEBI:57692"/>
    </cofactor>
</comment>
<dbReference type="SUPFAM" id="SSF51905">
    <property type="entry name" value="FAD/NAD(P)-binding domain"/>
    <property type="match status" value="1"/>
</dbReference>
<feature type="chain" id="PRO_5024352871" description="Glucose-methanol-choline oxidoreductase N-terminal domain-containing protein" evidence="8">
    <location>
        <begin position="27"/>
        <end position="577"/>
    </location>
</feature>
<dbReference type="PANTHER" id="PTHR45968">
    <property type="entry name" value="OSJNBA0019K04.7 PROTEIN"/>
    <property type="match status" value="1"/>
</dbReference>
<dbReference type="PIRSF" id="PIRSF000137">
    <property type="entry name" value="Alcohol_oxidase"/>
    <property type="match status" value="1"/>
</dbReference>
<dbReference type="AlphaFoldDB" id="A0A5N5KQE7"/>
<keyword evidence="4 8" id="KW-0732">Signal</keyword>
<evidence type="ECO:0000256" key="8">
    <source>
        <dbReference type="SAM" id="SignalP"/>
    </source>
</evidence>
<dbReference type="PROSITE" id="PS00624">
    <property type="entry name" value="GMC_OXRED_2"/>
    <property type="match status" value="1"/>
</dbReference>
<evidence type="ECO:0000256" key="3">
    <source>
        <dbReference type="ARBA" id="ARBA00022630"/>
    </source>
</evidence>
<evidence type="ECO:0000259" key="9">
    <source>
        <dbReference type="PROSITE" id="PS00624"/>
    </source>
</evidence>
<dbReference type="InterPro" id="IPR051871">
    <property type="entry name" value="GMC_Oxidoreductase-Related"/>
</dbReference>
<dbReference type="PANTHER" id="PTHR45968:SF31">
    <property type="entry name" value="GLUCOSE-METHANOL-CHOLINE (GMC) OXIDOREDUCTASE FAMILY PROTEIN"/>
    <property type="match status" value="1"/>
</dbReference>
<comment type="caution">
    <text evidence="10">The sequence shown here is derived from an EMBL/GenBank/DDBJ whole genome shotgun (WGS) entry which is preliminary data.</text>
</comment>
<feature type="signal peptide" evidence="8">
    <location>
        <begin position="1"/>
        <end position="26"/>
    </location>
</feature>